<gene>
    <name evidence="1" type="ORF">PHMEG_00026233</name>
</gene>
<proteinExistence type="predicted"/>
<comment type="caution">
    <text evidence="1">The sequence shown here is derived from an EMBL/GenBank/DDBJ whole genome shotgun (WGS) entry which is preliminary data.</text>
</comment>
<evidence type="ECO:0000313" key="2">
    <source>
        <dbReference type="Proteomes" id="UP000198211"/>
    </source>
</evidence>
<evidence type="ECO:0000313" key="1">
    <source>
        <dbReference type="EMBL" id="OWZ02241.1"/>
    </source>
</evidence>
<dbReference type="Proteomes" id="UP000198211">
    <property type="component" value="Unassembled WGS sequence"/>
</dbReference>
<name>A0A225V9Q5_9STRA</name>
<keyword evidence="2" id="KW-1185">Reference proteome</keyword>
<accession>A0A225V9Q5</accession>
<protein>
    <submittedName>
        <fullName evidence="1">Uncharacterized protein</fullName>
    </submittedName>
</protein>
<organism evidence="1 2">
    <name type="scientific">Phytophthora megakarya</name>
    <dbReference type="NCBI Taxonomy" id="4795"/>
    <lineage>
        <taxon>Eukaryota</taxon>
        <taxon>Sar</taxon>
        <taxon>Stramenopiles</taxon>
        <taxon>Oomycota</taxon>
        <taxon>Peronosporomycetes</taxon>
        <taxon>Peronosporales</taxon>
        <taxon>Peronosporaceae</taxon>
        <taxon>Phytophthora</taxon>
    </lineage>
</organism>
<dbReference type="AlphaFoldDB" id="A0A225V9Q5"/>
<reference evidence="2" key="1">
    <citation type="submission" date="2017-03" db="EMBL/GenBank/DDBJ databases">
        <title>Phytopthora megakarya and P. palmivora, two closely related causual agents of cacao black pod achieved similar genome size and gene model numbers by different mechanisms.</title>
        <authorList>
            <person name="Ali S."/>
            <person name="Shao J."/>
            <person name="Larry D.J."/>
            <person name="Kronmiller B."/>
            <person name="Shen D."/>
            <person name="Strem M.D."/>
            <person name="Melnick R.L."/>
            <person name="Guiltinan M.J."/>
            <person name="Tyler B.M."/>
            <person name="Meinhardt L.W."/>
            <person name="Bailey B.A."/>
        </authorList>
    </citation>
    <scope>NUCLEOTIDE SEQUENCE [LARGE SCALE GENOMIC DNA]</scope>
    <source>
        <strain evidence="2">zdho120</strain>
    </source>
</reference>
<dbReference type="EMBL" id="NBNE01006303">
    <property type="protein sequence ID" value="OWZ02241.1"/>
    <property type="molecule type" value="Genomic_DNA"/>
</dbReference>
<dbReference type="OrthoDB" id="144113at2759"/>
<sequence>MLKIPVNGYVIVYHFPEVLERYLMCPYVSIMRVIVFELGIEESQVLARSSELQRKAVNKNIDPEGNGGDKFSREDTLINHQNCVISKLVAMNQALAKPVTELEKQQA</sequence>